<dbReference type="AlphaFoldDB" id="A0A8T2XA68"/>
<keyword evidence="2" id="KW-1185">Reference proteome</keyword>
<feature type="non-terminal residue" evidence="1">
    <location>
        <position position="1"/>
    </location>
</feature>
<dbReference type="Proteomes" id="UP000807159">
    <property type="component" value="Chromosome 14"/>
</dbReference>
<proteinExistence type="predicted"/>
<dbReference type="EMBL" id="JACEGQ020000014">
    <property type="protein sequence ID" value="KAH8489910.1"/>
    <property type="molecule type" value="Genomic_DNA"/>
</dbReference>
<comment type="caution">
    <text evidence="1">The sequence shown here is derived from an EMBL/GenBank/DDBJ whole genome shotgun (WGS) entry which is preliminary data.</text>
</comment>
<sequence length="100" mass="11032">FLVAAFVHTGAIFDKSNNEEKLLLSCEGAITSWSRLRGKIVKEEKRGGCLVLARTTVGPGDSKDEEAPRLRKIAFLFDLINVVPRISEEAHFSEVLSGNM</sequence>
<accession>A0A8T2XA68</accession>
<evidence type="ECO:0000313" key="2">
    <source>
        <dbReference type="Proteomes" id="UP000807159"/>
    </source>
</evidence>
<protein>
    <submittedName>
        <fullName evidence="1">Uncharacterized protein</fullName>
    </submittedName>
</protein>
<name>A0A8T2XA68_POPDE</name>
<evidence type="ECO:0000313" key="1">
    <source>
        <dbReference type="EMBL" id="KAH8489910.1"/>
    </source>
</evidence>
<gene>
    <name evidence="1" type="ORF">H0E87_025211</name>
</gene>
<reference evidence="1" key="1">
    <citation type="journal article" date="2021" name="J. Hered.">
        <title>Genome Assembly of Salicaceae Populus deltoides (Eastern Cottonwood) I-69 Based on Nanopore Sequencing and Hi-C Technologies.</title>
        <authorList>
            <person name="Bai S."/>
            <person name="Wu H."/>
            <person name="Zhang J."/>
            <person name="Pan Z."/>
            <person name="Zhao W."/>
            <person name="Li Z."/>
            <person name="Tong C."/>
        </authorList>
    </citation>
    <scope>NUCLEOTIDE SEQUENCE</scope>
    <source>
        <tissue evidence="1">Leaf</tissue>
    </source>
</reference>
<organism evidence="1 2">
    <name type="scientific">Populus deltoides</name>
    <name type="common">Eastern poplar</name>
    <name type="synonym">Eastern cottonwood</name>
    <dbReference type="NCBI Taxonomy" id="3696"/>
    <lineage>
        <taxon>Eukaryota</taxon>
        <taxon>Viridiplantae</taxon>
        <taxon>Streptophyta</taxon>
        <taxon>Embryophyta</taxon>
        <taxon>Tracheophyta</taxon>
        <taxon>Spermatophyta</taxon>
        <taxon>Magnoliopsida</taxon>
        <taxon>eudicotyledons</taxon>
        <taxon>Gunneridae</taxon>
        <taxon>Pentapetalae</taxon>
        <taxon>rosids</taxon>
        <taxon>fabids</taxon>
        <taxon>Malpighiales</taxon>
        <taxon>Salicaceae</taxon>
        <taxon>Saliceae</taxon>
        <taxon>Populus</taxon>
    </lineage>
</organism>